<gene>
    <name evidence="3" type="ORF">SAMN05444714_0435</name>
</gene>
<dbReference type="STRING" id="1123755.SAMN05444714_0435"/>
<comment type="similarity">
    <text evidence="1">Belongs to the transferase hexapeptide repeat family.</text>
</comment>
<dbReference type="SUPFAM" id="SSF51161">
    <property type="entry name" value="Trimeric LpxA-like enzymes"/>
    <property type="match status" value="1"/>
</dbReference>
<evidence type="ECO:0008006" key="5">
    <source>
        <dbReference type="Google" id="ProtNLM"/>
    </source>
</evidence>
<dbReference type="CDD" id="cd04647">
    <property type="entry name" value="LbH_MAT_like"/>
    <property type="match status" value="1"/>
</dbReference>
<dbReference type="EMBL" id="FOZM01000001">
    <property type="protein sequence ID" value="SFS01617.1"/>
    <property type="molecule type" value="Genomic_DNA"/>
</dbReference>
<protein>
    <recommendedName>
        <fullName evidence="5">Maltose O-acetyltransferase</fullName>
    </recommendedName>
</protein>
<reference evidence="3 4" key="1">
    <citation type="submission" date="2016-10" db="EMBL/GenBank/DDBJ databases">
        <authorList>
            <person name="de Groot N.N."/>
        </authorList>
    </citation>
    <scope>NUCLEOTIDE SEQUENCE [LARGE SCALE GENOMIC DNA]</scope>
    <source>
        <strain evidence="3 4">DSM 29433</strain>
    </source>
</reference>
<dbReference type="PANTHER" id="PTHR23416">
    <property type="entry name" value="SIALIC ACID SYNTHASE-RELATED"/>
    <property type="match status" value="1"/>
</dbReference>
<name>A0A1I6LDW0_9RHOB</name>
<dbReference type="PANTHER" id="PTHR23416:SF23">
    <property type="entry name" value="ACETYLTRANSFERASE C18B11.09C-RELATED"/>
    <property type="match status" value="1"/>
</dbReference>
<dbReference type="AlphaFoldDB" id="A0A1I6LDW0"/>
<dbReference type="GO" id="GO:0008374">
    <property type="term" value="F:O-acyltransferase activity"/>
    <property type="evidence" value="ECO:0007669"/>
    <property type="project" value="TreeGrafter"/>
</dbReference>
<proteinExistence type="inferred from homology"/>
<evidence type="ECO:0000256" key="1">
    <source>
        <dbReference type="ARBA" id="ARBA00007274"/>
    </source>
</evidence>
<keyword evidence="4" id="KW-1185">Reference proteome</keyword>
<dbReference type="Gene3D" id="2.160.10.10">
    <property type="entry name" value="Hexapeptide repeat proteins"/>
    <property type="match status" value="1"/>
</dbReference>
<dbReference type="Proteomes" id="UP000198926">
    <property type="component" value="Unassembled WGS sequence"/>
</dbReference>
<dbReference type="InterPro" id="IPR051159">
    <property type="entry name" value="Hexapeptide_acetyltransf"/>
</dbReference>
<dbReference type="RefSeq" id="WP_090203405.1">
    <property type="nucleotide sequence ID" value="NZ_FOZM01000001.1"/>
</dbReference>
<keyword evidence="2" id="KW-0808">Transferase</keyword>
<accession>A0A1I6LDW0</accession>
<sequence>MLFRALGWVVFRAGQIVRLVLNSAATKLHHARLAQVGRGTRFQRDVSFRNAAQVRIGTGCLICQGVNASSEIGPGHLMIGNGVQINRDVHLDMTGGLSIADDALISEGVLIYTHDHGRDPRSEPRLRPLRVGSGVWIGARAIILPSCHSIGAGALVGAGAVVTSDVPAGAVVVGNPARVVSVESRAA</sequence>
<dbReference type="GO" id="GO:0005829">
    <property type="term" value="C:cytosol"/>
    <property type="evidence" value="ECO:0007669"/>
    <property type="project" value="TreeGrafter"/>
</dbReference>
<evidence type="ECO:0000256" key="2">
    <source>
        <dbReference type="ARBA" id="ARBA00022679"/>
    </source>
</evidence>
<evidence type="ECO:0000313" key="3">
    <source>
        <dbReference type="EMBL" id="SFS01617.1"/>
    </source>
</evidence>
<organism evidence="3 4">
    <name type="scientific">Yoonia litorea</name>
    <dbReference type="NCBI Taxonomy" id="1123755"/>
    <lineage>
        <taxon>Bacteria</taxon>
        <taxon>Pseudomonadati</taxon>
        <taxon>Pseudomonadota</taxon>
        <taxon>Alphaproteobacteria</taxon>
        <taxon>Rhodobacterales</taxon>
        <taxon>Paracoccaceae</taxon>
        <taxon>Yoonia</taxon>
    </lineage>
</organism>
<dbReference type="OrthoDB" id="9815592at2"/>
<evidence type="ECO:0000313" key="4">
    <source>
        <dbReference type="Proteomes" id="UP000198926"/>
    </source>
</evidence>
<dbReference type="InterPro" id="IPR011004">
    <property type="entry name" value="Trimer_LpxA-like_sf"/>
</dbReference>